<dbReference type="GO" id="GO:0030970">
    <property type="term" value="P:retrograde protein transport, ER to cytosol"/>
    <property type="evidence" value="ECO:0007669"/>
    <property type="project" value="TreeGrafter"/>
</dbReference>
<comment type="caution">
    <text evidence="7">The sequence shown here is derived from an EMBL/GenBank/DDBJ whole genome shotgun (WGS) entry which is preliminary data.</text>
</comment>
<proteinExistence type="inferred from homology"/>
<dbReference type="GO" id="GO:0030246">
    <property type="term" value="F:carbohydrate binding"/>
    <property type="evidence" value="ECO:0007669"/>
    <property type="project" value="UniProtKB-KW"/>
</dbReference>
<dbReference type="InterPro" id="IPR012913">
    <property type="entry name" value="OS9-like_dom"/>
</dbReference>
<reference evidence="7" key="1">
    <citation type="submission" date="2020-07" db="EMBL/GenBank/DDBJ databases">
        <authorList>
            <person name="Nieuwenhuis M."/>
            <person name="Van De Peppel L.J.J."/>
        </authorList>
    </citation>
    <scope>NUCLEOTIDE SEQUENCE</scope>
    <source>
        <strain evidence="7">AP01</strain>
        <tissue evidence="7">Mycelium</tissue>
    </source>
</reference>
<evidence type="ECO:0000256" key="3">
    <source>
        <dbReference type="ARBA" id="ARBA00018727"/>
    </source>
</evidence>
<accession>A0A9P7GAV9</accession>
<gene>
    <name evidence="7" type="ORF">DXG03_002663</name>
</gene>
<keyword evidence="4" id="KW-0430">Lectin</keyword>
<keyword evidence="8" id="KW-1185">Reference proteome</keyword>
<comment type="similarity">
    <text evidence="2">Belongs to the OS-9 family.</text>
</comment>
<dbReference type="Gene3D" id="2.70.130.10">
    <property type="entry name" value="Mannose-6-phosphate receptor binding domain"/>
    <property type="match status" value="1"/>
</dbReference>
<dbReference type="GO" id="GO:0030968">
    <property type="term" value="P:endoplasmic reticulum unfolded protein response"/>
    <property type="evidence" value="ECO:0007669"/>
    <property type="project" value="InterPro"/>
</dbReference>
<organism evidence="7 8">
    <name type="scientific">Asterophora parasitica</name>
    <dbReference type="NCBI Taxonomy" id="117018"/>
    <lineage>
        <taxon>Eukaryota</taxon>
        <taxon>Fungi</taxon>
        <taxon>Dikarya</taxon>
        <taxon>Basidiomycota</taxon>
        <taxon>Agaricomycotina</taxon>
        <taxon>Agaricomycetes</taxon>
        <taxon>Agaricomycetidae</taxon>
        <taxon>Agaricales</taxon>
        <taxon>Tricholomatineae</taxon>
        <taxon>Lyophyllaceae</taxon>
        <taxon>Asterophora</taxon>
    </lineage>
</organism>
<dbReference type="EMBL" id="JABCKV010000018">
    <property type="protein sequence ID" value="KAG5646673.1"/>
    <property type="molecule type" value="Genomic_DNA"/>
</dbReference>
<evidence type="ECO:0000313" key="8">
    <source>
        <dbReference type="Proteomes" id="UP000775547"/>
    </source>
</evidence>
<evidence type="ECO:0000256" key="5">
    <source>
        <dbReference type="SAM" id="MobiDB-lite"/>
    </source>
</evidence>
<reference evidence="7" key="2">
    <citation type="submission" date="2021-10" db="EMBL/GenBank/DDBJ databases">
        <title>Phylogenomics reveals ancestral predisposition of the termite-cultivated fungus Termitomyces towards a domesticated lifestyle.</title>
        <authorList>
            <person name="Auxier B."/>
            <person name="Grum-Grzhimaylo A."/>
            <person name="Cardenas M.E."/>
            <person name="Lodge J.D."/>
            <person name="Laessoe T."/>
            <person name="Pedersen O."/>
            <person name="Smith M.E."/>
            <person name="Kuyper T.W."/>
            <person name="Franco-Molano E.A."/>
            <person name="Baroni T.J."/>
            <person name="Aanen D.K."/>
        </authorList>
    </citation>
    <scope>NUCLEOTIDE SEQUENCE</scope>
    <source>
        <strain evidence="7">AP01</strain>
        <tissue evidence="7">Mycelium</tissue>
    </source>
</reference>
<dbReference type="PANTHER" id="PTHR15414:SF0">
    <property type="entry name" value="ENDOPLASMIC RETICULUM LECTIN 1"/>
    <property type="match status" value="1"/>
</dbReference>
<dbReference type="InterPro" id="IPR045149">
    <property type="entry name" value="OS-9-like"/>
</dbReference>
<comment type="subcellular location">
    <subcellularLocation>
        <location evidence="1">Endoplasmic reticulum membrane</location>
        <topology evidence="1">Peripheral membrane protein</topology>
        <orientation evidence="1">Lumenal side</orientation>
    </subcellularLocation>
</comment>
<sequence length="257" mass="28490">MRPPHLLVASLAVAAHASKLHSLPEDTYAFPKFRVAFLNRLPLLKETAQRWLREGLRGGDLEFLDQPWSAHPQPLKEIDGGDALDGISNSPTPLAPPTTNYTLEQIKMGPKDSYLCLIPKPADNVPPVPDEDPSDFEVSPSRSWSLLQPLSGTCLYHRQGWFTYSYCHNDEIRQFKEASSPKSAGGHRPPQEDPDWEAYTLGKAPKPGADLTVAEHNGQATNLELARSAGSRYLVQRWGDGTLCDKTGRSREVEVQV</sequence>
<name>A0A9P7GAV9_9AGAR</name>
<dbReference type="GO" id="GO:0005788">
    <property type="term" value="C:endoplasmic reticulum lumen"/>
    <property type="evidence" value="ECO:0007669"/>
    <property type="project" value="TreeGrafter"/>
</dbReference>
<evidence type="ECO:0000256" key="4">
    <source>
        <dbReference type="ARBA" id="ARBA00022734"/>
    </source>
</evidence>
<protein>
    <recommendedName>
        <fullName evidence="3">Protein OS-9 homolog</fullName>
    </recommendedName>
</protein>
<dbReference type="PANTHER" id="PTHR15414">
    <property type="entry name" value="OS-9-RELATED"/>
    <property type="match status" value="1"/>
</dbReference>
<dbReference type="GO" id="GO:0005789">
    <property type="term" value="C:endoplasmic reticulum membrane"/>
    <property type="evidence" value="ECO:0007669"/>
    <property type="project" value="UniProtKB-SubCell"/>
</dbReference>
<evidence type="ECO:0000256" key="2">
    <source>
        <dbReference type="ARBA" id="ARBA00009918"/>
    </source>
</evidence>
<dbReference type="Proteomes" id="UP000775547">
    <property type="component" value="Unassembled WGS sequence"/>
</dbReference>
<evidence type="ECO:0000313" key="7">
    <source>
        <dbReference type="EMBL" id="KAG5646673.1"/>
    </source>
</evidence>
<dbReference type="InterPro" id="IPR009011">
    <property type="entry name" value="Man6P_isomerase_rcpt-bd_dom_sf"/>
</dbReference>
<dbReference type="Pfam" id="PF07915">
    <property type="entry name" value="PRKCSH"/>
    <property type="match status" value="1"/>
</dbReference>
<evidence type="ECO:0000256" key="1">
    <source>
        <dbReference type="ARBA" id="ARBA00004367"/>
    </source>
</evidence>
<feature type="region of interest" description="Disordered" evidence="5">
    <location>
        <begin position="177"/>
        <end position="204"/>
    </location>
</feature>
<dbReference type="AlphaFoldDB" id="A0A9P7GAV9"/>
<evidence type="ECO:0000259" key="6">
    <source>
        <dbReference type="Pfam" id="PF07915"/>
    </source>
</evidence>
<dbReference type="OrthoDB" id="448954at2759"/>
<feature type="domain" description="Protein OS9-like" evidence="6">
    <location>
        <begin position="152"/>
        <end position="244"/>
    </location>
</feature>